<evidence type="ECO:0000313" key="2">
    <source>
        <dbReference type="EMBL" id="KNY27396.1"/>
    </source>
</evidence>
<comment type="caution">
    <text evidence="2">The sequence shown here is derived from an EMBL/GenBank/DDBJ whole genome shotgun (WGS) entry which is preliminary data.</text>
</comment>
<protein>
    <recommendedName>
        <fullName evidence="4">DUF4330 domain-containing protein</fullName>
    </recommendedName>
</protein>
<evidence type="ECO:0008006" key="4">
    <source>
        <dbReference type="Google" id="ProtNLM"/>
    </source>
</evidence>
<name>A0A0L6JNJ8_9FIRM</name>
<dbReference type="EMBL" id="LGTC01000001">
    <property type="protein sequence ID" value="KNY27396.1"/>
    <property type="molecule type" value="Genomic_DNA"/>
</dbReference>
<evidence type="ECO:0000313" key="3">
    <source>
        <dbReference type="Proteomes" id="UP000036923"/>
    </source>
</evidence>
<keyword evidence="1" id="KW-0472">Membrane</keyword>
<dbReference type="AlphaFoldDB" id="A0A0L6JNJ8"/>
<dbReference type="RefSeq" id="WP_036942819.1">
    <property type="nucleotide sequence ID" value="NZ_JQKC01000019.1"/>
</dbReference>
<dbReference type="OrthoDB" id="1723529at2"/>
<dbReference type="Pfam" id="PF14221">
    <property type="entry name" value="DUF4330"/>
    <property type="match status" value="1"/>
</dbReference>
<dbReference type="InterPro" id="IPR025480">
    <property type="entry name" value="DUF4330"/>
</dbReference>
<proteinExistence type="predicted"/>
<keyword evidence="1" id="KW-1133">Transmembrane helix</keyword>
<keyword evidence="1" id="KW-0812">Transmembrane</keyword>
<accession>A0A0L6JNJ8</accession>
<dbReference type="eggNOG" id="ENOG5032UED">
    <property type="taxonomic scope" value="Bacteria"/>
</dbReference>
<feature type="transmembrane region" description="Helical" evidence="1">
    <location>
        <begin position="13"/>
        <end position="33"/>
    </location>
</feature>
<dbReference type="Proteomes" id="UP000036923">
    <property type="component" value="Unassembled WGS sequence"/>
</dbReference>
<gene>
    <name evidence="2" type="ORF">Bccel_2667</name>
</gene>
<sequence length="169" mass="18011">MILDSKGKLFGKISIVDVLIVLVVLGAIAGVGYKLTKSDIGIGVAVAKKDNIEISFYADEVPEYAAKAVSKGDLAKDFERNVEFGKVTNVEIGNSVSWAANEKGEIVTSSKKGFSSIKVTIEGPGVYRDGKSSSGVNFGSADFYTGRNTILLVGNSTFQCRIYDIKKKG</sequence>
<organism evidence="2 3">
    <name type="scientific">Pseudobacteroides cellulosolvens ATCC 35603 = DSM 2933</name>
    <dbReference type="NCBI Taxonomy" id="398512"/>
    <lineage>
        <taxon>Bacteria</taxon>
        <taxon>Bacillati</taxon>
        <taxon>Bacillota</taxon>
        <taxon>Clostridia</taxon>
        <taxon>Eubacteriales</taxon>
        <taxon>Oscillospiraceae</taxon>
        <taxon>Pseudobacteroides</taxon>
    </lineage>
</organism>
<dbReference type="STRING" id="398512.Bccel_2667"/>
<keyword evidence="3" id="KW-1185">Reference proteome</keyword>
<evidence type="ECO:0000256" key="1">
    <source>
        <dbReference type="SAM" id="Phobius"/>
    </source>
</evidence>
<reference evidence="3" key="1">
    <citation type="submission" date="2015-07" db="EMBL/GenBank/DDBJ databases">
        <title>Near-Complete Genome Sequence of the Cellulolytic Bacterium Bacteroides (Pseudobacteroides) cellulosolvens ATCC 35603.</title>
        <authorList>
            <person name="Dassa B."/>
            <person name="Utturkar S.M."/>
            <person name="Klingeman D.M."/>
            <person name="Hurt R.A."/>
            <person name="Keller M."/>
            <person name="Xu J."/>
            <person name="Reddy Y.H.K."/>
            <person name="Borovok I."/>
            <person name="Grinberg I.R."/>
            <person name="Lamed R."/>
            <person name="Zhivin O."/>
            <person name="Bayer E.A."/>
            <person name="Brown S.D."/>
        </authorList>
    </citation>
    <scope>NUCLEOTIDE SEQUENCE [LARGE SCALE GENOMIC DNA]</scope>
    <source>
        <strain evidence="3">DSM 2933</strain>
    </source>
</reference>